<accession>A0A0L0F3T1</accession>
<organism evidence="2 3">
    <name type="scientific">Sphaeroforma arctica JP610</name>
    <dbReference type="NCBI Taxonomy" id="667725"/>
    <lineage>
        <taxon>Eukaryota</taxon>
        <taxon>Ichthyosporea</taxon>
        <taxon>Ichthyophonida</taxon>
        <taxon>Sphaeroforma</taxon>
    </lineage>
</organism>
<keyword evidence="3" id="KW-1185">Reference proteome</keyword>
<dbReference type="STRING" id="667725.A0A0L0F3T1"/>
<reference evidence="2 3" key="1">
    <citation type="submission" date="2011-02" db="EMBL/GenBank/DDBJ databases">
        <title>The Genome Sequence of Sphaeroforma arctica JP610.</title>
        <authorList>
            <consortium name="The Broad Institute Genome Sequencing Platform"/>
            <person name="Russ C."/>
            <person name="Cuomo C."/>
            <person name="Young S.K."/>
            <person name="Zeng Q."/>
            <person name="Gargeya S."/>
            <person name="Alvarado L."/>
            <person name="Berlin A."/>
            <person name="Chapman S.B."/>
            <person name="Chen Z."/>
            <person name="Freedman E."/>
            <person name="Gellesch M."/>
            <person name="Goldberg J."/>
            <person name="Griggs A."/>
            <person name="Gujja S."/>
            <person name="Heilman E."/>
            <person name="Heiman D."/>
            <person name="Howarth C."/>
            <person name="Mehta T."/>
            <person name="Neiman D."/>
            <person name="Pearson M."/>
            <person name="Roberts A."/>
            <person name="Saif S."/>
            <person name="Shea T."/>
            <person name="Shenoy N."/>
            <person name="Sisk P."/>
            <person name="Stolte C."/>
            <person name="Sykes S."/>
            <person name="White J."/>
            <person name="Yandava C."/>
            <person name="Burger G."/>
            <person name="Gray M.W."/>
            <person name="Holland P.W.H."/>
            <person name="King N."/>
            <person name="Lang F.B.F."/>
            <person name="Roger A.J."/>
            <person name="Ruiz-Trillo I."/>
            <person name="Haas B."/>
            <person name="Nusbaum C."/>
            <person name="Birren B."/>
        </authorList>
    </citation>
    <scope>NUCLEOTIDE SEQUENCE [LARGE SCALE GENOMIC DNA]</scope>
    <source>
        <strain evidence="2 3">JP610</strain>
    </source>
</reference>
<sequence length="96" mass="10348">MKNIEAREGSEAAPQVNADKYFYTFKQACETQTPSIVGTSLDCLQKLIAHGALKGEGTVTDGDGNETSLMDDIVNTICECYLGPTTDADVMLQILK</sequence>
<dbReference type="Proteomes" id="UP000054560">
    <property type="component" value="Unassembled WGS sequence"/>
</dbReference>
<dbReference type="RefSeq" id="XP_014144735.1">
    <property type="nucleotide sequence ID" value="XM_014289260.1"/>
</dbReference>
<evidence type="ECO:0000313" key="2">
    <source>
        <dbReference type="EMBL" id="KNC70833.1"/>
    </source>
</evidence>
<protein>
    <recommendedName>
        <fullName evidence="1">Mon2/Sec7/BIG1-like dimerisation and cyclophilin-binding domain-containing protein</fullName>
    </recommendedName>
</protein>
<dbReference type="OrthoDB" id="18431at2759"/>
<dbReference type="EMBL" id="KQ250148">
    <property type="protein sequence ID" value="KNC70833.1"/>
    <property type="molecule type" value="Genomic_DNA"/>
</dbReference>
<dbReference type="eggNOG" id="KOG0929">
    <property type="taxonomic scope" value="Eukaryota"/>
</dbReference>
<dbReference type="Pfam" id="PF16213">
    <property type="entry name" value="DCB"/>
    <property type="match status" value="1"/>
</dbReference>
<proteinExistence type="predicted"/>
<dbReference type="InterPro" id="IPR032629">
    <property type="entry name" value="DCB_dom"/>
</dbReference>
<feature type="non-terminal residue" evidence="2">
    <location>
        <position position="96"/>
    </location>
</feature>
<evidence type="ECO:0000259" key="1">
    <source>
        <dbReference type="Pfam" id="PF16213"/>
    </source>
</evidence>
<dbReference type="GeneID" id="25917140"/>
<feature type="domain" description="Mon2/Sec7/BIG1-like dimerisation and cyclophilin-binding" evidence="1">
    <location>
        <begin position="17"/>
        <end position="96"/>
    </location>
</feature>
<name>A0A0L0F3T1_9EUKA</name>
<gene>
    <name evidence="2" type="ORF">SARC_16636</name>
</gene>
<evidence type="ECO:0000313" key="3">
    <source>
        <dbReference type="Proteomes" id="UP000054560"/>
    </source>
</evidence>
<dbReference type="AlphaFoldDB" id="A0A0L0F3T1"/>